<name>A0AAN6XEU8_9PEZI</name>
<feature type="transmembrane region" description="Helical" evidence="1">
    <location>
        <begin position="47"/>
        <end position="70"/>
    </location>
</feature>
<keyword evidence="3" id="KW-1185">Reference proteome</keyword>
<evidence type="ECO:0000313" key="3">
    <source>
        <dbReference type="Proteomes" id="UP001303160"/>
    </source>
</evidence>
<proteinExistence type="predicted"/>
<gene>
    <name evidence="2" type="ORF">QBC40DRAFT_349454</name>
</gene>
<evidence type="ECO:0000256" key="1">
    <source>
        <dbReference type="SAM" id="Phobius"/>
    </source>
</evidence>
<comment type="caution">
    <text evidence="2">The sequence shown here is derived from an EMBL/GenBank/DDBJ whole genome shotgun (WGS) entry which is preliminary data.</text>
</comment>
<organism evidence="2 3">
    <name type="scientific">Triangularia verruculosa</name>
    <dbReference type="NCBI Taxonomy" id="2587418"/>
    <lineage>
        <taxon>Eukaryota</taxon>
        <taxon>Fungi</taxon>
        <taxon>Dikarya</taxon>
        <taxon>Ascomycota</taxon>
        <taxon>Pezizomycotina</taxon>
        <taxon>Sordariomycetes</taxon>
        <taxon>Sordariomycetidae</taxon>
        <taxon>Sordariales</taxon>
        <taxon>Podosporaceae</taxon>
        <taxon>Triangularia</taxon>
    </lineage>
</organism>
<accession>A0AAN6XEU8</accession>
<reference evidence="2" key="1">
    <citation type="journal article" date="2023" name="Mol. Phylogenet. Evol.">
        <title>Genome-scale phylogeny and comparative genomics of the fungal order Sordariales.</title>
        <authorList>
            <person name="Hensen N."/>
            <person name="Bonometti L."/>
            <person name="Westerberg I."/>
            <person name="Brannstrom I.O."/>
            <person name="Guillou S."/>
            <person name="Cros-Aarteil S."/>
            <person name="Calhoun S."/>
            <person name="Haridas S."/>
            <person name="Kuo A."/>
            <person name="Mondo S."/>
            <person name="Pangilinan J."/>
            <person name="Riley R."/>
            <person name="LaButti K."/>
            <person name="Andreopoulos B."/>
            <person name="Lipzen A."/>
            <person name="Chen C."/>
            <person name="Yan M."/>
            <person name="Daum C."/>
            <person name="Ng V."/>
            <person name="Clum A."/>
            <person name="Steindorff A."/>
            <person name="Ohm R.A."/>
            <person name="Martin F."/>
            <person name="Silar P."/>
            <person name="Natvig D.O."/>
            <person name="Lalanne C."/>
            <person name="Gautier V."/>
            <person name="Ament-Velasquez S.L."/>
            <person name="Kruys A."/>
            <person name="Hutchinson M.I."/>
            <person name="Powell A.J."/>
            <person name="Barry K."/>
            <person name="Miller A.N."/>
            <person name="Grigoriev I.V."/>
            <person name="Debuchy R."/>
            <person name="Gladieux P."/>
            <person name="Hiltunen Thoren M."/>
            <person name="Johannesson H."/>
        </authorList>
    </citation>
    <scope>NUCLEOTIDE SEQUENCE</scope>
    <source>
        <strain evidence="2">CBS 315.58</strain>
    </source>
</reference>
<evidence type="ECO:0000313" key="2">
    <source>
        <dbReference type="EMBL" id="KAK4199428.1"/>
    </source>
</evidence>
<dbReference type="AlphaFoldDB" id="A0AAN6XEU8"/>
<dbReference type="Proteomes" id="UP001303160">
    <property type="component" value="Unassembled WGS sequence"/>
</dbReference>
<keyword evidence="1" id="KW-0812">Transmembrane</keyword>
<sequence>MILAHRNTPMRVVFSALSWGYPPELGCSAQAMAGAEGGVSPRDSHHLIVLGIFFLWVLSVSAFWCGGAGLRQLGKLGRQVWGGLGSRGEEMGSTSCQANQQAVQGDAVMELQSFQICKTKTEEPSYSRLAQMSIQIRSAIRHRPACYPAPWYKTLYVPAVKHLGTGAARSGALNVCRAIPAITADGPEGAEIVGCGMGVEIWALSMEHGRWQMKRWGVRQAKKGKHLPSGVHFDRGLSGLTGGIFRVQAAPSGRHSSTTWLPSDQGRNSQFTALIYEQRWKEQIRTTVEVDCVTCISNSPTCRRLGTSAKPRSLEMHGNFITQRRKLVHNLATSRRSLLAPLVPGYHCRCSPPRSAVWAMPPYHLRVAVQSCLGRYLDRQIANIVKIRLYCGPDWGHPRRLKAPMTSLSLRQVAESPVRHQIGFLLSTEPGVVTIPAVAPFFNGRRTETPHARKIAPTPLRCFHTSDWIAWKLLLGSSLVPNLHPPMTQPSDGPLQELAPKPRSCRELQTWTFIFTYHTEDIHCLLPTAHRISKLYACQNNGTRMRLMA</sequence>
<protein>
    <submittedName>
        <fullName evidence="2">Uncharacterized protein</fullName>
    </submittedName>
</protein>
<reference evidence="2" key="2">
    <citation type="submission" date="2023-05" db="EMBL/GenBank/DDBJ databases">
        <authorList>
            <consortium name="Lawrence Berkeley National Laboratory"/>
            <person name="Steindorff A."/>
            <person name="Hensen N."/>
            <person name="Bonometti L."/>
            <person name="Westerberg I."/>
            <person name="Brannstrom I.O."/>
            <person name="Guillou S."/>
            <person name="Cros-Aarteil S."/>
            <person name="Calhoun S."/>
            <person name="Haridas S."/>
            <person name="Kuo A."/>
            <person name="Mondo S."/>
            <person name="Pangilinan J."/>
            <person name="Riley R."/>
            <person name="Labutti K."/>
            <person name="Andreopoulos B."/>
            <person name="Lipzen A."/>
            <person name="Chen C."/>
            <person name="Yanf M."/>
            <person name="Daum C."/>
            <person name="Ng V."/>
            <person name="Clum A."/>
            <person name="Ohm R."/>
            <person name="Martin F."/>
            <person name="Silar P."/>
            <person name="Natvig D."/>
            <person name="Lalanne C."/>
            <person name="Gautier V."/>
            <person name="Ament-Velasquez S.L."/>
            <person name="Kruys A."/>
            <person name="Hutchinson M.I."/>
            <person name="Powell A.J."/>
            <person name="Barry K."/>
            <person name="Miller A.N."/>
            <person name="Grigoriev I.V."/>
            <person name="Debuchy R."/>
            <person name="Gladieux P."/>
            <person name="Thoren M.H."/>
            <person name="Johannesson H."/>
        </authorList>
    </citation>
    <scope>NUCLEOTIDE SEQUENCE</scope>
    <source>
        <strain evidence="2">CBS 315.58</strain>
    </source>
</reference>
<dbReference type="EMBL" id="MU863932">
    <property type="protein sequence ID" value="KAK4199428.1"/>
    <property type="molecule type" value="Genomic_DNA"/>
</dbReference>
<keyword evidence="1" id="KW-1133">Transmembrane helix</keyword>
<keyword evidence="1" id="KW-0472">Membrane</keyword>